<dbReference type="Pfam" id="PF11949">
    <property type="entry name" value="DUF3466"/>
    <property type="match status" value="1"/>
</dbReference>
<feature type="transmembrane region" description="Helical" evidence="1">
    <location>
        <begin position="242"/>
        <end position="260"/>
    </location>
</feature>
<dbReference type="EMBL" id="NBYY01000006">
    <property type="protein sequence ID" value="PCS24038.1"/>
    <property type="molecule type" value="Genomic_DNA"/>
</dbReference>
<name>A0A2A5T7D9_9GAMM</name>
<accession>A0A2A5T7D9</accession>
<reference evidence="3" key="1">
    <citation type="submission" date="2017-04" db="EMBL/GenBank/DDBJ databases">
        <title>Genome evolution of the luminous symbionts of deep sea anglerfish.</title>
        <authorList>
            <person name="Hendry T.A."/>
        </authorList>
    </citation>
    <scope>NUCLEOTIDE SEQUENCE [LARGE SCALE GENOMIC DNA]</scope>
</reference>
<keyword evidence="1" id="KW-1133">Transmembrane helix</keyword>
<dbReference type="InterPro" id="IPR022562">
    <property type="entry name" value="DUF3466"/>
</dbReference>
<comment type="caution">
    <text evidence="2">The sequence shown here is derived from an EMBL/GenBank/DDBJ whole genome shotgun (WGS) entry which is preliminary data.</text>
</comment>
<organism evidence="2 3">
    <name type="scientific">Candidatus Enterovibrio escicola</name>
    <dbReference type="NCBI Taxonomy" id="1927127"/>
    <lineage>
        <taxon>Bacteria</taxon>
        <taxon>Pseudomonadati</taxon>
        <taxon>Pseudomonadota</taxon>
        <taxon>Gammaproteobacteria</taxon>
        <taxon>Vibrionales</taxon>
        <taxon>Vibrionaceae</taxon>
        <taxon>Enterovibrio</taxon>
    </lineage>
</organism>
<dbReference type="RefSeq" id="WP_338026448.1">
    <property type="nucleotide sequence ID" value="NZ_CAWNJE010000035.1"/>
</dbReference>
<evidence type="ECO:0000313" key="3">
    <source>
        <dbReference type="Proteomes" id="UP000219020"/>
    </source>
</evidence>
<gene>
    <name evidence="2" type="ORF">BTN49_0231</name>
</gene>
<protein>
    <submittedName>
        <fullName evidence="2">Uncharacterized protein</fullName>
    </submittedName>
</protein>
<dbReference type="AlphaFoldDB" id="A0A2A5T7D9"/>
<keyword evidence="3" id="KW-1185">Reference proteome</keyword>
<proteinExistence type="predicted"/>
<dbReference type="GeneID" id="71201980"/>
<evidence type="ECO:0000256" key="1">
    <source>
        <dbReference type="SAM" id="Phobius"/>
    </source>
</evidence>
<keyword evidence="1" id="KW-0472">Membrane</keyword>
<sequence>MADSGSRDKVPEGSNLLNLNSCISPINYSERACQYYQFANQASVWLQGLGVSQPNNARIIANFPSGTTANGGKTAQATVRAAALTSRFGDPVMVGFNTYNYGSVFYARAVKFIPVSDFSTCISDLKTDASQRCWTIALIPGIEIRQGQVGDIIYSYTEANDINQNGIVVGVVKNRRKFNGTYAENVFINEGSSTSILGVSNSPLFFNGYAATASAINNANELVGKVDIETARDRARRQRGYIYLYGSAATYLALITHVVGCLMI</sequence>
<evidence type="ECO:0000313" key="2">
    <source>
        <dbReference type="EMBL" id="PCS24038.1"/>
    </source>
</evidence>
<dbReference type="Proteomes" id="UP000219020">
    <property type="component" value="Unassembled WGS sequence"/>
</dbReference>
<keyword evidence="1" id="KW-0812">Transmembrane</keyword>